<dbReference type="CDD" id="cd09318">
    <property type="entry name" value="TDT_SSU1"/>
    <property type="match status" value="1"/>
</dbReference>
<evidence type="ECO:0000256" key="6">
    <source>
        <dbReference type="ARBA" id="ARBA00022989"/>
    </source>
</evidence>
<dbReference type="InterPro" id="IPR004695">
    <property type="entry name" value="SLAC1/Mae1/Ssu1/TehA"/>
</dbReference>
<feature type="transmembrane region" description="Helical" evidence="8">
    <location>
        <begin position="82"/>
        <end position="104"/>
    </location>
</feature>
<comment type="similarity">
    <text evidence="2">Belongs to the tellurite-resistance/dicarboxylate transporter (TDT) family.</text>
</comment>
<protein>
    <submittedName>
        <fullName evidence="9">Ssu1 protein</fullName>
    </submittedName>
</protein>
<dbReference type="GeneID" id="90073449"/>
<proteinExistence type="inferred from homology"/>
<feature type="transmembrane region" description="Helical" evidence="8">
    <location>
        <begin position="313"/>
        <end position="331"/>
    </location>
</feature>
<feature type="transmembrane region" description="Helical" evidence="8">
    <location>
        <begin position="182"/>
        <end position="205"/>
    </location>
</feature>
<dbReference type="GO" id="GO:0005886">
    <property type="term" value="C:plasma membrane"/>
    <property type="evidence" value="ECO:0007669"/>
    <property type="project" value="UniProtKB-SubCell"/>
</dbReference>
<keyword evidence="3" id="KW-0813">Transport</keyword>
<dbReference type="InterPro" id="IPR051629">
    <property type="entry name" value="Sulfite_efflux_TDT"/>
</dbReference>
<comment type="caution">
    <text evidence="9">The sequence shown here is derived from an EMBL/GenBank/DDBJ whole genome shotgun (WGS) entry which is preliminary data.</text>
</comment>
<dbReference type="Proteomes" id="UP001360560">
    <property type="component" value="Unassembled WGS sequence"/>
</dbReference>
<dbReference type="AlphaFoldDB" id="A0AAV5QKF9"/>
<feature type="transmembrane region" description="Helical" evidence="8">
    <location>
        <begin position="217"/>
        <end position="239"/>
    </location>
</feature>
<evidence type="ECO:0000313" key="10">
    <source>
        <dbReference type="Proteomes" id="UP001360560"/>
    </source>
</evidence>
<dbReference type="GO" id="GO:0000319">
    <property type="term" value="F:sulfite transmembrane transporter activity"/>
    <property type="evidence" value="ECO:0007669"/>
    <property type="project" value="TreeGrafter"/>
</dbReference>
<evidence type="ECO:0000313" key="9">
    <source>
        <dbReference type="EMBL" id="GMM35470.1"/>
    </source>
</evidence>
<feature type="transmembrane region" description="Helical" evidence="8">
    <location>
        <begin position="116"/>
        <end position="138"/>
    </location>
</feature>
<gene>
    <name evidence="9" type="ORF">DASC09_027950</name>
</gene>
<name>A0AAV5QKF9_9ASCO</name>
<evidence type="ECO:0000256" key="2">
    <source>
        <dbReference type="ARBA" id="ARBA00008566"/>
    </source>
</evidence>
<dbReference type="RefSeq" id="XP_064852470.1">
    <property type="nucleotide sequence ID" value="XM_064996398.1"/>
</dbReference>
<reference evidence="9 10" key="1">
    <citation type="journal article" date="2023" name="Elife">
        <title>Identification of key yeast species and microbe-microbe interactions impacting larval growth of Drosophila in the wild.</title>
        <authorList>
            <person name="Mure A."/>
            <person name="Sugiura Y."/>
            <person name="Maeda R."/>
            <person name="Honda K."/>
            <person name="Sakurai N."/>
            <person name="Takahashi Y."/>
            <person name="Watada M."/>
            <person name="Katoh T."/>
            <person name="Gotoh A."/>
            <person name="Gotoh Y."/>
            <person name="Taniguchi I."/>
            <person name="Nakamura K."/>
            <person name="Hayashi T."/>
            <person name="Katayama T."/>
            <person name="Uemura T."/>
            <person name="Hattori Y."/>
        </authorList>
    </citation>
    <scope>NUCLEOTIDE SEQUENCE [LARGE SCALE GENOMIC DNA]</scope>
    <source>
        <strain evidence="9 10">SC-9</strain>
    </source>
</reference>
<sequence length="384" mass="43325">MSRTQLILKRVVQDFHPIWFASTMGTGISSTILYNFPYPAYWLKVCSYIMFAVCCLLFIFFNLILVVAAFKYPQKWKHMLLNVGQSVFFGCYSMGFSSILSYLHNIVGEDWATALFVLWIINIAISLFTAWIITFLVHYKGEVQPHEIHISFLLPVVSQNVVAAVGGVLYDILHPNLKLPNIIISYLCWANGIALTGWVVGVYIWKLYVHRIPLAKNTGFVAFLPVGAFGQGAFAVMIICDNFRNYLQDIDPKFLQIGLDDASIVNNNLIVGQSLKYLGLMVGLFLVSNGYFFTFNAVASVWGAGVDRFTKGFWACTFPLGTMALANHELYTLFGFRAFRVVSAVYSTVLVLITTFCIFGSLVYEFPHEIYRPIKQEDEKDALA</sequence>
<evidence type="ECO:0000256" key="1">
    <source>
        <dbReference type="ARBA" id="ARBA00004651"/>
    </source>
</evidence>
<dbReference type="Pfam" id="PF03595">
    <property type="entry name" value="SLAC1"/>
    <property type="match status" value="1"/>
</dbReference>
<feature type="transmembrane region" description="Helical" evidence="8">
    <location>
        <begin position="48"/>
        <end position="70"/>
    </location>
</feature>
<keyword evidence="7 8" id="KW-0472">Membrane</keyword>
<keyword evidence="10" id="KW-1185">Reference proteome</keyword>
<feature type="transmembrane region" description="Helical" evidence="8">
    <location>
        <begin position="18"/>
        <end position="36"/>
    </location>
</feature>
<accession>A0AAV5QKF9</accession>
<evidence type="ECO:0000256" key="4">
    <source>
        <dbReference type="ARBA" id="ARBA00022475"/>
    </source>
</evidence>
<feature type="transmembrane region" description="Helical" evidence="8">
    <location>
        <begin position="150"/>
        <end position="170"/>
    </location>
</feature>
<keyword evidence="6 8" id="KW-1133">Transmembrane helix</keyword>
<organism evidence="9 10">
    <name type="scientific">Saccharomycopsis crataegensis</name>
    <dbReference type="NCBI Taxonomy" id="43959"/>
    <lineage>
        <taxon>Eukaryota</taxon>
        <taxon>Fungi</taxon>
        <taxon>Dikarya</taxon>
        <taxon>Ascomycota</taxon>
        <taxon>Saccharomycotina</taxon>
        <taxon>Saccharomycetes</taxon>
        <taxon>Saccharomycopsidaceae</taxon>
        <taxon>Saccharomycopsis</taxon>
    </lineage>
</organism>
<dbReference type="EMBL" id="BTFZ01000006">
    <property type="protein sequence ID" value="GMM35470.1"/>
    <property type="molecule type" value="Genomic_DNA"/>
</dbReference>
<evidence type="ECO:0000256" key="3">
    <source>
        <dbReference type="ARBA" id="ARBA00022448"/>
    </source>
</evidence>
<evidence type="ECO:0000256" key="8">
    <source>
        <dbReference type="SAM" id="Phobius"/>
    </source>
</evidence>
<dbReference type="InterPro" id="IPR038665">
    <property type="entry name" value="Voltage-dep_anion_channel_sf"/>
</dbReference>
<keyword evidence="4" id="KW-1003">Cell membrane</keyword>
<dbReference type="PANTHER" id="PTHR31686:SF1">
    <property type="entry name" value="SULFITE EFFLUX PUMP SSU1"/>
    <property type="match status" value="1"/>
</dbReference>
<evidence type="ECO:0000256" key="7">
    <source>
        <dbReference type="ARBA" id="ARBA00023136"/>
    </source>
</evidence>
<dbReference type="Gene3D" id="1.50.10.150">
    <property type="entry name" value="Voltage-dependent anion channel"/>
    <property type="match status" value="1"/>
</dbReference>
<feature type="transmembrane region" description="Helical" evidence="8">
    <location>
        <begin position="343"/>
        <end position="364"/>
    </location>
</feature>
<keyword evidence="5 8" id="KW-0812">Transmembrane</keyword>
<feature type="transmembrane region" description="Helical" evidence="8">
    <location>
        <begin position="277"/>
        <end position="301"/>
    </location>
</feature>
<comment type="subcellular location">
    <subcellularLocation>
        <location evidence="1">Cell membrane</location>
        <topology evidence="1">Multi-pass membrane protein</topology>
    </subcellularLocation>
</comment>
<evidence type="ECO:0000256" key="5">
    <source>
        <dbReference type="ARBA" id="ARBA00022692"/>
    </source>
</evidence>
<dbReference type="PANTHER" id="PTHR31686">
    <property type="match status" value="1"/>
</dbReference>